<feature type="domain" description="CFAP65 tenth Ig-like" evidence="1">
    <location>
        <begin position="896"/>
        <end position="994"/>
    </location>
</feature>
<dbReference type="Proteomes" id="UP000695000">
    <property type="component" value="Unplaced"/>
</dbReference>
<dbReference type="Pfam" id="PF24507">
    <property type="entry name" value="Ig_CFAP65_4th"/>
    <property type="match status" value="1"/>
</dbReference>
<organism evidence="3 4">
    <name type="scientific">Nicrophorus vespilloides</name>
    <name type="common">Boreal carrion beetle</name>
    <dbReference type="NCBI Taxonomy" id="110193"/>
    <lineage>
        <taxon>Eukaryota</taxon>
        <taxon>Metazoa</taxon>
        <taxon>Ecdysozoa</taxon>
        <taxon>Arthropoda</taxon>
        <taxon>Hexapoda</taxon>
        <taxon>Insecta</taxon>
        <taxon>Pterygota</taxon>
        <taxon>Neoptera</taxon>
        <taxon>Endopterygota</taxon>
        <taxon>Coleoptera</taxon>
        <taxon>Polyphaga</taxon>
        <taxon>Staphyliniformia</taxon>
        <taxon>Silphidae</taxon>
        <taxon>Nicrophorinae</taxon>
        <taxon>Nicrophorus</taxon>
    </lineage>
</organism>
<dbReference type="Pfam" id="PF24291">
    <property type="entry name" value="Ig_CFAP65"/>
    <property type="match status" value="1"/>
</dbReference>
<sequence length="1366" mass="156628">MSDENCGCQKTFDFVPSSITDAFGTVYESNTINVDFGKVQVGLKKWLKFPINRTQNENIFNITRDPETNPIYQVFGFNKYKIKEQDTYLKVFYLPVFAQTINIDYFDITDSYNNVTRVCVTGEGVGPEVRASRDFLKFHVFGDRKVCKHTVELKNDSEVEAQFSMEGCDAFNVDKTSGTIAGNGYVYVNITYIPKALGTHVQNLECLVLHQQPLIIKLLGICSENDVIQEQMIDYPDVTSPGSFNKYMGDIQTCLESFPLVSLSENYLDFGAVQCLNDEVKKISKTMVTSLTNHGAYFITIQWESSNDDNFDIFPKSLEIPGDESALFEVVFKPDKPDNVYSRTLIGNVHWKDGGDAILHIPIPITLRLTGHSFAENTYWIPQLEIEPEVSILPPALPGYPSFQTFLLKTKGHLPVLYKFLPPKKSNFIVKPAMGLVQGFQVMVVQLCTEVQSNNKNGKIYVEQWCLQLNGQKTHKIPFYLKGFAERPKMMIGDENVVKFTAIQSGCMQKQLVPIRNKSQHYLKYEFLISTEKLEIPDANGELAPNERKLIEWSYKTTGSELTIHTITCKCYAMEKMKAIQGEPVEIDVSVYTDSSFSELCSIPNSFNLGLVECHSQHSTKFVLRNFGFSVIHFSLIAKDHNGNIHKDICLMPSRGSLEPDGELSINVHYVVENTGRHLVRVYYLLRMWENCCSSHLDYEKLIFSLTCQSSYPVVQIVDIANHDFGPLFTKSTLWELMNIDELNKILRTIKKNEKAAILLEVPEVELGSDTLKAIFMFRNESVFPTELCLKRKQLCHCELQKIEDSISVRKLRFKCPHREVLHLDMDEGAIEVKTSFSAKSVQTLHMKARYYLQGTTHLSYDLFLAHNRCIQLDFKVTAVADYALIASRYDLSYCVMFDDVCLSEFDPCTQCFWLYNNANKIVEHSLETISLDMINIDYGFNVLSCLNPTGEIMSYSSKPLIFTIKPIELRTINLCLPLNLGEERIYLRFSSTGKSVFINKEKSKIFAPLTVYNEEVPITLSQDKLILDPFPVWSYVTRMIFIRNMTKNRIIGYSWNNCKLDGIVDIKVNCRKGVLKPRESKSVIIQVKSFGRPCKTRLQLPCKLLDHSLYYKHRKTTQDYNARQEEINLEFTITENGTSFPINEIEIFPCPKQFYVGIAIDVTITSIHDRDLHYTPIQQMQQSPHSHLDYHLDSVVFKCVSNLEHDVDKPIKSRIISLRDMETQMSKTVDVSLQSTESDTTQESESAGIDLLEKTMECIMGDVIFSELFKEFLGMYKRKSILYYEQIKNNQERDYERLAKELYTDPQLDEISQVLSEVMTDSLHDMFQLGPQGKTSPDMEKLAKELEINYEKELTVEQKTCTCHK</sequence>
<evidence type="ECO:0000313" key="4">
    <source>
        <dbReference type="RefSeq" id="XP_017769351.1"/>
    </source>
</evidence>
<keyword evidence="3" id="KW-1185">Reference proteome</keyword>
<evidence type="ECO:0000313" key="3">
    <source>
        <dbReference type="Proteomes" id="UP000695000"/>
    </source>
</evidence>
<dbReference type="InterPro" id="IPR056305">
    <property type="entry name" value="Ig_CFAP65_10th"/>
</dbReference>
<dbReference type="InterPro" id="IPR058536">
    <property type="entry name" value="Ig_CFAP65_4th"/>
</dbReference>
<name>A0ABM1M451_NICVS</name>
<evidence type="ECO:0000259" key="2">
    <source>
        <dbReference type="Pfam" id="PF24507"/>
    </source>
</evidence>
<dbReference type="RefSeq" id="XP_017769351.1">
    <property type="nucleotide sequence ID" value="XM_017913862.1"/>
</dbReference>
<reference evidence="4" key="1">
    <citation type="submission" date="2025-08" db="UniProtKB">
        <authorList>
            <consortium name="RefSeq"/>
        </authorList>
    </citation>
    <scope>IDENTIFICATION</scope>
    <source>
        <tissue evidence="4">Whole Larva</tissue>
    </source>
</reference>
<evidence type="ECO:0000259" key="1">
    <source>
        <dbReference type="Pfam" id="PF24291"/>
    </source>
</evidence>
<dbReference type="GeneID" id="108557374"/>
<dbReference type="InterPro" id="IPR052614">
    <property type="entry name" value="CFAP65"/>
</dbReference>
<dbReference type="PANTHER" id="PTHR46127">
    <property type="entry name" value="CILIA- AND FLAGELLA-ASSOCIATED PROTEIN 65"/>
    <property type="match status" value="1"/>
</dbReference>
<dbReference type="Gene3D" id="2.60.40.10">
    <property type="entry name" value="Immunoglobulins"/>
    <property type="match status" value="2"/>
</dbReference>
<gene>
    <name evidence="4" type="primary">LOC108557374</name>
</gene>
<proteinExistence type="predicted"/>
<accession>A0ABM1M451</accession>
<dbReference type="PANTHER" id="PTHR46127:SF1">
    <property type="entry name" value="CILIA- AND FLAGELLA-ASSOCIATED PROTEIN 65"/>
    <property type="match status" value="1"/>
</dbReference>
<dbReference type="InterPro" id="IPR013783">
    <property type="entry name" value="Ig-like_fold"/>
</dbReference>
<feature type="domain" description="CFAP65 fourth Ig-like" evidence="2">
    <location>
        <begin position="146"/>
        <end position="224"/>
    </location>
</feature>
<protein>
    <submittedName>
        <fullName evidence="4">Coiled-coil domain-containing protein 108</fullName>
    </submittedName>
</protein>